<accession>A0A1Q9GSV2</accession>
<dbReference type="InterPro" id="IPR007433">
    <property type="entry name" value="DUF481"/>
</dbReference>
<sequence>MSLISAPTWGDEENEELDESSIVESSVVESPWSGNAKLGFIFSKTNETSMSTNSGASIIYDKDEWQQKGEFSTYYTKGNEDNDGTNKYNLSYGMKHLINDAWFVYTNSKYEHDLYATYRKQLTIATGFGATLIDEEDKTLNIGAGPGYRFSQRQDFDPDLPGKKEDEVIANAFLEGSSKLNDRFELGGEVRVDYGEENTTTNIKGYLKNQLMAQVSLLLDTEYINNSNVAADSSNSEIYSTISLSYDF</sequence>
<gene>
    <name evidence="1" type="ORF">BIT28_04860</name>
</gene>
<evidence type="ECO:0008006" key="3">
    <source>
        <dbReference type="Google" id="ProtNLM"/>
    </source>
</evidence>
<dbReference type="EMBL" id="MJIL01000060">
    <property type="protein sequence ID" value="OLQ77788.1"/>
    <property type="molecule type" value="Genomic_DNA"/>
</dbReference>
<protein>
    <recommendedName>
        <fullName evidence="3">DUF481 domain-containing protein</fullName>
    </recommendedName>
</protein>
<organism evidence="1 2">
    <name type="scientific">Photobacterium proteolyticum</name>
    <dbReference type="NCBI Taxonomy" id="1903952"/>
    <lineage>
        <taxon>Bacteria</taxon>
        <taxon>Pseudomonadati</taxon>
        <taxon>Pseudomonadota</taxon>
        <taxon>Gammaproteobacteria</taxon>
        <taxon>Vibrionales</taxon>
        <taxon>Vibrionaceae</taxon>
        <taxon>Photobacterium</taxon>
    </lineage>
</organism>
<dbReference type="STRING" id="1903952.BIT28_04860"/>
<evidence type="ECO:0000313" key="1">
    <source>
        <dbReference type="EMBL" id="OLQ77788.1"/>
    </source>
</evidence>
<name>A0A1Q9GSV2_9GAMM</name>
<evidence type="ECO:0000313" key="2">
    <source>
        <dbReference type="Proteomes" id="UP000186905"/>
    </source>
</evidence>
<comment type="caution">
    <text evidence="1">The sequence shown here is derived from an EMBL/GenBank/DDBJ whole genome shotgun (WGS) entry which is preliminary data.</text>
</comment>
<reference evidence="1 2" key="1">
    <citation type="submission" date="2016-09" db="EMBL/GenBank/DDBJ databases">
        <title>Photobacterium proteolyticum sp. nov. a protease producing bacterium isolated from ocean sediments of Laizhou Bay.</title>
        <authorList>
            <person name="Li Y."/>
        </authorList>
    </citation>
    <scope>NUCLEOTIDE SEQUENCE [LARGE SCALE GENOMIC DNA]</scope>
    <source>
        <strain evidence="1 2">13-12</strain>
    </source>
</reference>
<keyword evidence="2" id="KW-1185">Reference proteome</keyword>
<proteinExistence type="predicted"/>
<dbReference type="Proteomes" id="UP000186905">
    <property type="component" value="Unassembled WGS sequence"/>
</dbReference>
<dbReference type="Pfam" id="PF04338">
    <property type="entry name" value="DUF481"/>
    <property type="match status" value="1"/>
</dbReference>
<dbReference type="AlphaFoldDB" id="A0A1Q9GSV2"/>